<dbReference type="AlphaFoldDB" id="A0A830GXU9"/>
<dbReference type="InterPro" id="IPR015856">
    <property type="entry name" value="ABC_transpr_CbiO/EcfA_su"/>
</dbReference>
<dbReference type="RefSeq" id="WP_188597107.1">
    <property type="nucleotide sequence ID" value="NZ_BMNL01000004.1"/>
</dbReference>
<dbReference type="PROSITE" id="PS50893">
    <property type="entry name" value="ABC_TRANSPORTER_2"/>
    <property type="match status" value="1"/>
</dbReference>
<evidence type="ECO:0000256" key="6">
    <source>
        <dbReference type="ARBA" id="ARBA00022967"/>
    </source>
</evidence>
<keyword evidence="4" id="KW-0547">Nucleotide-binding</keyword>
<dbReference type="CDD" id="cd03225">
    <property type="entry name" value="ABC_cobalt_CbiO_domain1"/>
    <property type="match status" value="1"/>
</dbReference>
<dbReference type="SMART" id="SM00382">
    <property type="entry name" value="AAA"/>
    <property type="match status" value="1"/>
</dbReference>
<reference evidence="10" key="2">
    <citation type="submission" date="2020-09" db="EMBL/GenBank/DDBJ databases">
        <authorList>
            <person name="Sun Q."/>
            <person name="Ohkuma M."/>
        </authorList>
    </citation>
    <scope>NUCLEOTIDE SEQUENCE</scope>
    <source>
        <strain evidence="10">JCM 10088</strain>
    </source>
</reference>
<evidence type="ECO:0000256" key="3">
    <source>
        <dbReference type="ARBA" id="ARBA00022475"/>
    </source>
</evidence>
<dbReference type="OrthoDB" id="18831at2157"/>
<keyword evidence="3" id="KW-1003">Cell membrane</keyword>
<dbReference type="SUPFAM" id="SSF52540">
    <property type="entry name" value="P-loop containing nucleoside triphosphate hydrolases"/>
    <property type="match status" value="1"/>
</dbReference>
<dbReference type="Gene3D" id="3.40.50.300">
    <property type="entry name" value="P-loop containing nucleotide triphosphate hydrolases"/>
    <property type="match status" value="1"/>
</dbReference>
<reference evidence="10" key="1">
    <citation type="journal article" date="2014" name="Int. J. Syst. Evol. Microbiol.">
        <title>Complete genome sequence of Corynebacterium casei LMG S-19264T (=DSM 44701T), isolated from a smear-ripened cheese.</title>
        <authorList>
            <consortium name="US DOE Joint Genome Institute (JGI-PGF)"/>
            <person name="Walter F."/>
            <person name="Albersmeier A."/>
            <person name="Kalinowski J."/>
            <person name="Ruckert C."/>
        </authorList>
    </citation>
    <scope>NUCLEOTIDE SEQUENCE</scope>
    <source>
        <strain evidence="10">JCM 10088</strain>
    </source>
</reference>
<evidence type="ECO:0000256" key="1">
    <source>
        <dbReference type="ARBA" id="ARBA00004202"/>
    </source>
</evidence>
<dbReference type="InterPro" id="IPR003439">
    <property type="entry name" value="ABC_transporter-like_ATP-bd"/>
</dbReference>
<proteinExistence type="predicted"/>
<keyword evidence="11" id="KW-1185">Reference proteome</keyword>
<feature type="domain" description="ABC transporter" evidence="9">
    <location>
        <begin position="3"/>
        <end position="212"/>
    </location>
</feature>
<evidence type="ECO:0000256" key="8">
    <source>
        <dbReference type="ARBA" id="ARBA00025157"/>
    </source>
</evidence>
<evidence type="ECO:0000256" key="2">
    <source>
        <dbReference type="ARBA" id="ARBA00022448"/>
    </source>
</evidence>
<evidence type="ECO:0000259" key="9">
    <source>
        <dbReference type="PROSITE" id="PS50893"/>
    </source>
</evidence>
<dbReference type="PANTHER" id="PTHR43553">
    <property type="entry name" value="HEAVY METAL TRANSPORTER"/>
    <property type="match status" value="1"/>
</dbReference>
<evidence type="ECO:0000256" key="7">
    <source>
        <dbReference type="ARBA" id="ARBA00023136"/>
    </source>
</evidence>
<keyword evidence="6" id="KW-1278">Translocase</keyword>
<dbReference type="InterPro" id="IPR050095">
    <property type="entry name" value="ECF_ABC_transporter_ATP-bd"/>
</dbReference>
<dbReference type="PANTHER" id="PTHR43553:SF27">
    <property type="entry name" value="ENERGY-COUPLING FACTOR TRANSPORTER ATP-BINDING PROTEIN ECFA2"/>
    <property type="match status" value="1"/>
</dbReference>
<sequence>MGVEVTDLWFKYNGADKWTLRGINLGLSSGRLLLLVGKSGAGKSTLIKAIAGLLAGKGEMRGSIRVGKVYPVLQNPENQLLELTVRDELEGVDEDIISAMGILDLMDRPTFELSGGEQQRVVLAKALASGADVLLLDEPTMWLDLDGVSNLLSVIWYIRGMGRAVIVSEHRYHYFLPIADEVALLANGSITFRGPPRDAIESSELSREVGAPLFMKLWRSMGGAPALTVSEIARN</sequence>
<dbReference type="Pfam" id="PF00005">
    <property type="entry name" value="ABC_tran"/>
    <property type="match status" value="1"/>
</dbReference>
<dbReference type="InterPro" id="IPR027417">
    <property type="entry name" value="P-loop_NTPase"/>
</dbReference>
<name>A0A830GXU9_9CREN</name>
<keyword evidence="2" id="KW-0813">Transport</keyword>
<dbReference type="GO" id="GO:0016887">
    <property type="term" value="F:ATP hydrolysis activity"/>
    <property type="evidence" value="ECO:0007669"/>
    <property type="project" value="InterPro"/>
</dbReference>
<dbReference type="GO" id="GO:0042626">
    <property type="term" value="F:ATPase-coupled transmembrane transporter activity"/>
    <property type="evidence" value="ECO:0007669"/>
    <property type="project" value="TreeGrafter"/>
</dbReference>
<dbReference type="GO" id="GO:0043190">
    <property type="term" value="C:ATP-binding cassette (ABC) transporter complex"/>
    <property type="evidence" value="ECO:0007669"/>
    <property type="project" value="TreeGrafter"/>
</dbReference>
<gene>
    <name evidence="10" type="primary">ecfA1</name>
    <name evidence="10" type="ORF">GCM10007981_18480</name>
</gene>
<keyword evidence="5 10" id="KW-0067">ATP-binding</keyword>
<dbReference type="Proteomes" id="UP000610960">
    <property type="component" value="Unassembled WGS sequence"/>
</dbReference>
<dbReference type="InterPro" id="IPR003593">
    <property type="entry name" value="AAA+_ATPase"/>
</dbReference>
<evidence type="ECO:0000256" key="4">
    <source>
        <dbReference type="ARBA" id="ARBA00022741"/>
    </source>
</evidence>
<evidence type="ECO:0000313" key="10">
    <source>
        <dbReference type="EMBL" id="GGP22434.1"/>
    </source>
</evidence>
<protein>
    <submittedName>
        <fullName evidence="10">Energy-coupling factor transporter ATP-binding protein EcfA1</fullName>
    </submittedName>
</protein>
<evidence type="ECO:0000256" key="5">
    <source>
        <dbReference type="ARBA" id="ARBA00022840"/>
    </source>
</evidence>
<comment type="caution">
    <text evidence="10">The sequence shown here is derived from an EMBL/GenBank/DDBJ whole genome shotgun (WGS) entry which is preliminary data.</text>
</comment>
<keyword evidence="7" id="KW-0472">Membrane</keyword>
<organism evidence="10 11">
    <name type="scientific">Thermocladium modestius</name>
    <dbReference type="NCBI Taxonomy" id="62609"/>
    <lineage>
        <taxon>Archaea</taxon>
        <taxon>Thermoproteota</taxon>
        <taxon>Thermoprotei</taxon>
        <taxon>Thermoproteales</taxon>
        <taxon>Thermoproteaceae</taxon>
        <taxon>Thermocladium</taxon>
    </lineage>
</organism>
<dbReference type="EMBL" id="BMNL01000004">
    <property type="protein sequence ID" value="GGP22434.1"/>
    <property type="molecule type" value="Genomic_DNA"/>
</dbReference>
<dbReference type="PROSITE" id="PS00211">
    <property type="entry name" value="ABC_TRANSPORTER_1"/>
    <property type="match status" value="1"/>
</dbReference>
<dbReference type="InterPro" id="IPR017871">
    <property type="entry name" value="ABC_transporter-like_CS"/>
</dbReference>
<dbReference type="GO" id="GO:0005524">
    <property type="term" value="F:ATP binding"/>
    <property type="evidence" value="ECO:0007669"/>
    <property type="project" value="UniProtKB-KW"/>
</dbReference>
<accession>A0A830GXU9</accession>
<evidence type="ECO:0000313" key="11">
    <source>
        <dbReference type="Proteomes" id="UP000610960"/>
    </source>
</evidence>
<comment type="subcellular location">
    <subcellularLocation>
        <location evidence="1">Cell membrane</location>
        <topology evidence="1">Peripheral membrane protein</topology>
    </subcellularLocation>
</comment>
<comment type="function">
    <text evidence="8">Probably part of an ABC transporter complex. Responsible for energy coupling to the transport system.</text>
</comment>